<dbReference type="Gene3D" id="2.40.10.10">
    <property type="entry name" value="Trypsin-like serine proteases"/>
    <property type="match status" value="2"/>
</dbReference>
<dbReference type="PRINTS" id="PR00839">
    <property type="entry name" value="V8PROTEASE"/>
</dbReference>
<accession>A0ABY1YKW4</accession>
<reference evidence="8 9" key="1">
    <citation type="submission" date="2019-02" db="EMBL/GenBank/DDBJ databases">
        <authorList>
            <person name="Zhang G."/>
        </authorList>
    </citation>
    <scope>NUCLEOTIDE SEQUENCE [LARGE SCALE GENOMIC DNA]</scope>
    <source>
        <strain evidence="8 9">CMB17</strain>
    </source>
</reference>
<evidence type="ECO:0000256" key="6">
    <source>
        <dbReference type="RuleBase" id="RU004296"/>
    </source>
</evidence>
<dbReference type="Proteomes" id="UP000292859">
    <property type="component" value="Unassembled WGS sequence"/>
</dbReference>
<evidence type="ECO:0000256" key="2">
    <source>
        <dbReference type="ARBA" id="ARBA00022670"/>
    </source>
</evidence>
<evidence type="ECO:0000256" key="7">
    <source>
        <dbReference type="SAM" id="MobiDB-lite"/>
    </source>
</evidence>
<dbReference type="PANTHER" id="PTHR15462">
    <property type="entry name" value="SERINE PROTEASE"/>
    <property type="match status" value="1"/>
</dbReference>
<dbReference type="PANTHER" id="PTHR15462:SF8">
    <property type="entry name" value="SERINE PROTEASE"/>
    <property type="match status" value="1"/>
</dbReference>
<dbReference type="InterPro" id="IPR018114">
    <property type="entry name" value="TRYPSIN_HIS"/>
</dbReference>
<sequence length="309" mass="32730">MEIFSVSNRPPATPGPTLAPVPPLPVEAGTAVATPATGGRGPVPVPATGFGSPPPGPRRRNPRTGLETVIGPDERQRIPDARADPWRRICQLDLKGPQGTFKGTGWLAGPATVVTAGHCVHFAPFFDGWADRIAVAAGRSGDDLPFGSIESDHFSTLNLWIDGQTADYDIAAVHLSEPLGLRTGSFPMDARADADLVGRLVNVSGYPTDKELATVQYHHANRVMQVTPRRLFYEIDTVSGQSGAPVWIQDGPGGPPVCVGLHAYGIPGTPIDLHITANSAPRFDDAVLAILRDWVRADCDRLGLAVPVS</sequence>
<keyword evidence="2 6" id="KW-0645">Protease</keyword>
<dbReference type="EMBL" id="SIRL01000004">
    <property type="protein sequence ID" value="TBN50903.1"/>
    <property type="molecule type" value="Genomic_DNA"/>
</dbReference>
<keyword evidence="9" id="KW-1185">Reference proteome</keyword>
<comment type="similarity">
    <text evidence="1 6">Belongs to the peptidase S1B family.</text>
</comment>
<proteinExistence type="inferred from homology"/>
<gene>
    <name evidence="8" type="ORF">EYF88_08305</name>
</gene>
<dbReference type="InterPro" id="IPR008256">
    <property type="entry name" value="Peptidase_S1B"/>
</dbReference>
<evidence type="ECO:0000313" key="9">
    <source>
        <dbReference type="Proteomes" id="UP000292859"/>
    </source>
</evidence>
<evidence type="ECO:0000256" key="5">
    <source>
        <dbReference type="ARBA" id="ARBA00022825"/>
    </source>
</evidence>
<evidence type="ECO:0000256" key="4">
    <source>
        <dbReference type="ARBA" id="ARBA00022801"/>
    </source>
</evidence>
<keyword evidence="3" id="KW-0732">Signal</keyword>
<dbReference type="PROSITE" id="PS00134">
    <property type="entry name" value="TRYPSIN_HIS"/>
    <property type="match status" value="1"/>
</dbReference>
<dbReference type="EC" id="3.4.21.-" evidence="6"/>
<organism evidence="8 9">
    <name type="scientific">Paracoccus sediminis</name>
    <dbReference type="NCBI Taxonomy" id="1214787"/>
    <lineage>
        <taxon>Bacteria</taxon>
        <taxon>Pseudomonadati</taxon>
        <taxon>Pseudomonadota</taxon>
        <taxon>Alphaproteobacteria</taxon>
        <taxon>Rhodobacterales</taxon>
        <taxon>Paracoccaceae</taxon>
        <taxon>Paracoccus</taxon>
    </lineage>
</organism>
<keyword evidence="4 6" id="KW-0378">Hydrolase</keyword>
<feature type="compositionally biased region" description="Pro residues" evidence="7">
    <location>
        <begin position="11"/>
        <end position="25"/>
    </location>
</feature>
<evidence type="ECO:0000256" key="1">
    <source>
        <dbReference type="ARBA" id="ARBA00008764"/>
    </source>
</evidence>
<protein>
    <recommendedName>
        <fullName evidence="6">Serine protease</fullName>
        <ecNumber evidence="6">3.4.21.-</ecNumber>
    </recommendedName>
</protein>
<dbReference type="InterPro" id="IPR009003">
    <property type="entry name" value="Peptidase_S1_PA"/>
</dbReference>
<evidence type="ECO:0000313" key="8">
    <source>
        <dbReference type="EMBL" id="TBN50903.1"/>
    </source>
</evidence>
<dbReference type="RefSeq" id="WP_089387729.1">
    <property type="nucleotide sequence ID" value="NZ_FZNM01000004.1"/>
</dbReference>
<dbReference type="InterPro" id="IPR043504">
    <property type="entry name" value="Peptidase_S1_PA_chymotrypsin"/>
</dbReference>
<dbReference type="InterPro" id="IPR050966">
    <property type="entry name" value="Glutamyl_endopeptidase"/>
</dbReference>
<evidence type="ECO:0000256" key="3">
    <source>
        <dbReference type="ARBA" id="ARBA00022729"/>
    </source>
</evidence>
<comment type="caution">
    <text evidence="8">The sequence shown here is derived from an EMBL/GenBank/DDBJ whole genome shotgun (WGS) entry which is preliminary data.</text>
</comment>
<name>A0ABY1YKW4_9RHOB</name>
<dbReference type="Pfam" id="PF13365">
    <property type="entry name" value="Trypsin_2"/>
    <property type="match status" value="1"/>
</dbReference>
<feature type="compositionally biased region" description="Low complexity" evidence="7">
    <location>
        <begin position="26"/>
        <end position="37"/>
    </location>
</feature>
<feature type="region of interest" description="Disordered" evidence="7">
    <location>
        <begin position="1"/>
        <end position="75"/>
    </location>
</feature>
<keyword evidence="5 6" id="KW-0720">Serine protease</keyword>
<dbReference type="SUPFAM" id="SSF50494">
    <property type="entry name" value="Trypsin-like serine proteases"/>
    <property type="match status" value="1"/>
</dbReference>